<comment type="caution">
    <text evidence="4">The sequence shown here is derived from an EMBL/GenBank/DDBJ whole genome shotgun (WGS) entry which is preliminary data.</text>
</comment>
<dbReference type="PATRIC" id="fig|1397666.3.peg.743"/>
<dbReference type="GO" id="GO:0022904">
    <property type="term" value="P:respiratory electron transport chain"/>
    <property type="evidence" value="ECO:0007669"/>
    <property type="project" value="TreeGrafter"/>
</dbReference>
<dbReference type="Gene3D" id="3.30.465.10">
    <property type="match status" value="1"/>
</dbReference>
<accession>U2WTP9</accession>
<dbReference type="Pfam" id="PF02913">
    <property type="entry name" value="FAD-oxidase_C"/>
    <property type="match status" value="1"/>
</dbReference>
<dbReference type="PROSITE" id="PS51387">
    <property type="entry name" value="FAD_PCMH"/>
    <property type="match status" value="1"/>
</dbReference>
<dbReference type="Gene3D" id="3.30.70.2740">
    <property type="match status" value="1"/>
</dbReference>
<dbReference type="InterPro" id="IPR016166">
    <property type="entry name" value="FAD-bd_PCMH"/>
</dbReference>
<dbReference type="EMBL" id="AWXE01000003">
    <property type="protein sequence ID" value="ERL46898.1"/>
    <property type="molecule type" value="Genomic_DNA"/>
</dbReference>
<dbReference type="Pfam" id="PF01565">
    <property type="entry name" value="FAD_binding_4"/>
    <property type="match status" value="1"/>
</dbReference>
<proteinExistence type="predicted"/>
<dbReference type="eggNOG" id="COG0277">
    <property type="taxonomic scope" value="Bacteria"/>
</dbReference>
<dbReference type="Gene3D" id="3.30.70.2190">
    <property type="match status" value="1"/>
</dbReference>
<keyword evidence="1" id="KW-0285">Flavoprotein</keyword>
<feature type="domain" description="FAD-binding PCMH-type" evidence="3">
    <location>
        <begin position="34"/>
        <end position="214"/>
    </location>
</feature>
<evidence type="ECO:0000256" key="1">
    <source>
        <dbReference type="ARBA" id="ARBA00022630"/>
    </source>
</evidence>
<dbReference type="InterPro" id="IPR036318">
    <property type="entry name" value="FAD-bd_PCMH-like_sf"/>
</dbReference>
<dbReference type="AlphaFoldDB" id="U2WTP9"/>
<evidence type="ECO:0000313" key="4">
    <source>
        <dbReference type="EMBL" id="ERL46898.1"/>
    </source>
</evidence>
<protein>
    <submittedName>
        <fullName evidence="4">Membrane bound lytic murein transglycosylase B protein</fullName>
    </submittedName>
</protein>
<organism evidence="4 5">
    <name type="scientific">Candidatus Micropelagius thuwalensis</name>
    <dbReference type="NCBI Taxonomy" id="1397666"/>
    <lineage>
        <taxon>Bacteria</taxon>
        <taxon>Pseudomonadati</taxon>
        <taxon>Pseudomonadota</taxon>
        <taxon>Alphaproteobacteria</taxon>
        <taxon>PS1 clade</taxon>
        <taxon>Candidatus Micropelagius</taxon>
    </lineage>
</organism>
<dbReference type="RefSeq" id="WP_021776851.1">
    <property type="nucleotide sequence ID" value="NZ_AWXE01000003.1"/>
</dbReference>
<evidence type="ECO:0000256" key="2">
    <source>
        <dbReference type="ARBA" id="ARBA00022827"/>
    </source>
</evidence>
<dbReference type="InterPro" id="IPR016164">
    <property type="entry name" value="FAD-linked_Oxase-like_C"/>
</dbReference>
<keyword evidence="2" id="KW-0274">FAD</keyword>
<gene>
    <name evidence="4" type="ORF">RS24_00814</name>
</gene>
<dbReference type="InterPro" id="IPR016167">
    <property type="entry name" value="FAD-bd_PCMH_sub1"/>
</dbReference>
<dbReference type="OrthoDB" id="9815648at2"/>
<dbReference type="InterPro" id="IPR004113">
    <property type="entry name" value="FAD-bd_oxidored_4_C"/>
</dbReference>
<reference evidence="4 5" key="1">
    <citation type="journal article" date="2014" name="FEMS Microbiol. Ecol.">
        <title>Genomic differentiation among two strains of the PS1 clade isolated from geographically separated marine habitats.</title>
        <authorList>
            <person name="Jimenez-Infante F."/>
            <person name="Ngugi D.K."/>
            <person name="Alam I."/>
            <person name="Rashid M."/>
            <person name="Baalawi W."/>
            <person name="Kamau A.A."/>
            <person name="Bajic V.B."/>
            <person name="Stingl U."/>
        </authorList>
    </citation>
    <scope>NUCLEOTIDE SEQUENCE [LARGE SCALE GENOMIC DNA]</scope>
    <source>
        <strain evidence="4 5">RS24</strain>
    </source>
</reference>
<keyword evidence="5" id="KW-1185">Reference proteome</keyword>
<dbReference type="SUPFAM" id="SSF56176">
    <property type="entry name" value="FAD-binding/transporter-associated domain-like"/>
    <property type="match status" value="1"/>
</dbReference>
<dbReference type="Gene3D" id="3.30.43.10">
    <property type="entry name" value="Uridine Diphospho-n-acetylenolpyruvylglucosamine Reductase, domain 2"/>
    <property type="match status" value="1"/>
</dbReference>
<dbReference type="GO" id="GO:0071949">
    <property type="term" value="F:FAD binding"/>
    <property type="evidence" value="ECO:0007669"/>
    <property type="project" value="InterPro"/>
</dbReference>
<dbReference type="SUPFAM" id="SSF55103">
    <property type="entry name" value="FAD-linked oxidases, C-terminal domain"/>
    <property type="match status" value="1"/>
</dbReference>
<dbReference type="Proteomes" id="UP000016762">
    <property type="component" value="Unassembled WGS sequence"/>
</dbReference>
<dbReference type="STRING" id="1397666.RS24_00814"/>
<name>U2WTP9_9PROT</name>
<evidence type="ECO:0000259" key="3">
    <source>
        <dbReference type="PROSITE" id="PS51387"/>
    </source>
</evidence>
<evidence type="ECO:0000313" key="5">
    <source>
        <dbReference type="Proteomes" id="UP000016762"/>
    </source>
</evidence>
<dbReference type="InterPro" id="IPR051264">
    <property type="entry name" value="FAD-oxidored/transferase_4"/>
</dbReference>
<dbReference type="PANTHER" id="PTHR43716">
    <property type="entry name" value="D-2-HYDROXYGLUTARATE DEHYDROGENASE, MITOCHONDRIAL"/>
    <property type="match status" value="1"/>
</dbReference>
<dbReference type="GO" id="GO:0003824">
    <property type="term" value="F:catalytic activity"/>
    <property type="evidence" value="ECO:0007669"/>
    <property type="project" value="InterPro"/>
</dbReference>
<dbReference type="InterPro" id="IPR006094">
    <property type="entry name" value="Oxid_FAD_bind_N"/>
</dbReference>
<dbReference type="InterPro" id="IPR016169">
    <property type="entry name" value="FAD-bd_PCMH_sub2"/>
</dbReference>
<sequence length="464" mass="51109">MTKIKKTISDIIGKNNWIDGKDAQKYYRDWLNINGTIPMGVAFPANTNDVSEIVKVCSHENIEIIPQGGNTGLVGASVPSQGKSIIVSFEKMHKIIKLDVDSGLMVVEAGVILADVHAALNETNLEFPMHLGSEGSARIGGLVATNAGGNQAFRFGMMTDLVLGLEVVLPDGQVFEGVREVQKDNSGYQLRSLFCGSEGTLGLITKVVLKLVPKSTNVETGLVGFKDLNTAVKFCRDFSCQFHNFLMAIEFFTDFGVDLILKLSTDNDFPVKDRASIYVLFELGATSSLLDIRKPLIDYLSSNLVSSELVDCIVANSESQRRKIWFFREEQPEGQRLIGEQIKNDISVPIGSIEEFITRAIKICSEVNPNLRINYFGHMGDGNIHFNISPPEGNAAFTEKERGLSQKIAALANEMNGSFAAEHGIGRTKKVIYNELRGEAERDLRLKIKKSIDNQNIFNKGVIN</sequence>
<dbReference type="PANTHER" id="PTHR43716:SF2">
    <property type="entry name" value="BLL6224 PROTEIN"/>
    <property type="match status" value="1"/>
</dbReference>